<dbReference type="Gene3D" id="2.40.10.340">
    <property type="entry name" value="Rod shape-determining protein MreC, domain 1"/>
    <property type="match status" value="1"/>
</dbReference>
<reference evidence="6" key="1">
    <citation type="submission" date="2011-01" db="EMBL/GenBank/DDBJ databases">
        <authorList>
            <person name="Muzny D."/>
            <person name="Qin X."/>
            <person name="Buhay C."/>
            <person name="Dugan-Rocha S."/>
            <person name="Ding Y."/>
            <person name="Chen G."/>
            <person name="Hawes A."/>
            <person name="Holder M."/>
            <person name="Jhangiani S."/>
            <person name="Johnson A."/>
            <person name="Khan Z."/>
            <person name="Li Z."/>
            <person name="Liu W."/>
            <person name="Liu X."/>
            <person name="Perez L."/>
            <person name="Shen H."/>
            <person name="Wang Q."/>
            <person name="Watt J."/>
            <person name="Xi L."/>
            <person name="Xin Y."/>
            <person name="Zhou J."/>
            <person name="Deng J."/>
            <person name="Jiang H."/>
            <person name="Liu Y."/>
            <person name="Qu J."/>
            <person name="Song X.-Z."/>
            <person name="Zhang L."/>
            <person name="Villasana D."/>
            <person name="Johnson A."/>
            <person name="Liu J."/>
            <person name="Liyanage D."/>
            <person name="Lorensuhewa L."/>
            <person name="Robinson T."/>
            <person name="Song A."/>
            <person name="Song B.-B."/>
            <person name="Dinh H."/>
            <person name="Thornton R."/>
            <person name="Coyle M."/>
            <person name="Francisco L."/>
            <person name="Jackson L."/>
            <person name="Javaid M."/>
            <person name="Korchina V."/>
            <person name="Kovar C."/>
            <person name="Mata R."/>
            <person name="Mathew T."/>
            <person name="Ngo R."/>
            <person name="Nguyen L."/>
            <person name="Nguyen N."/>
            <person name="Okwuonu G."/>
            <person name="Ongeri F."/>
            <person name="Pham C."/>
            <person name="Simmons D."/>
            <person name="Wilczek-Boney K."/>
            <person name="Hale W."/>
            <person name="Jakkamsetti A."/>
            <person name="Pham P."/>
            <person name="Ruth R."/>
            <person name="San Lucas F."/>
            <person name="Warren J."/>
            <person name="Zhang J."/>
            <person name="Zhao Z."/>
            <person name="Zhou C."/>
            <person name="Zhu D."/>
            <person name="Lee S."/>
            <person name="Bess C."/>
            <person name="Blankenburg K."/>
            <person name="Forbes L."/>
            <person name="Fu Q."/>
            <person name="Gubbala S."/>
            <person name="Hirani K."/>
            <person name="Jayaseelan J.C."/>
            <person name="Lara F."/>
            <person name="Munidasa M."/>
            <person name="Palculict T."/>
            <person name="Patil S."/>
            <person name="Pu L.-L."/>
            <person name="Saada N."/>
            <person name="Tang L."/>
            <person name="Weissenberger G."/>
            <person name="Zhu Y."/>
            <person name="Hemphill L."/>
            <person name="Shang Y."/>
            <person name="Youmans B."/>
            <person name="Ayvaz T."/>
            <person name="Ross M."/>
            <person name="Santibanez J."/>
            <person name="Aqrawi P."/>
            <person name="Gross S."/>
            <person name="Joshi V."/>
            <person name="Fowler G."/>
            <person name="Nazareth L."/>
            <person name="Reid J."/>
            <person name="Worley K."/>
            <person name="Petrosino J."/>
            <person name="Highlander S."/>
            <person name="Gibbs R."/>
        </authorList>
    </citation>
    <scope>NUCLEOTIDE SEQUENCE [LARGE SCALE GENOMIC DNA]</scope>
    <source>
        <strain evidence="6">ATCC 33269</strain>
    </source>
</reference>
<evidence type="ECO:0000256" key="1">
    <source>
        <dbReference type="ARBA" id="ARBA00009369"/>
    </source>
</evidence>
<dbReference type="InterPro" id="IPR055342">
    <property type="entry name" value="MreC_beta-barrel_core"/>
</dbReference>
<dbReference type="RefSeq" id="WP_004369627.1">
    <property type="nucleotide sequence ID" value="NZ_GL833119.1"/>
</dbReference>
<keyword evidence="3" id="KW-0133">Cell shape</keyword>
<dbReference type="Gene3D" id="2.40.10.350">
    <property type="entry name" value="Rod shape-determining protein MreC, domain 2"/>
    <property type="match status" value="1"/>
</dbReference>
<evidence type="ECO:0000256" key="2">
    <source>
        <dbReference type="ARBA" id="ARBA00013855"/>
    </source>
</evidence>
<dbReference type="Proteomes" id="UP000005580">
    <property type="component" value="Unassembled WGS sequence"/>
</dbReference>
<proteinExistence type="inferred from homology"/>
<evidence type="ECO:0000259" key="5">
    <source>
        <dbReference type="Pfam" id="PF04085"/>
    </source>
</evidence>
<gene>
    <name evidence="6" type="primary">mreC</name>
    <name evidence="6" type="ORF">HMPREF0663_11489</name>
</gene>
<dbReference type="NCBIfam" id="NF010532">
    <property type="entry name" value="PRK13922.9-3"/>
    <property type="match status" value="1"/>
</dbReference>
<keyword evidence="7" id="KW-1185">Reference proteome</keyword>
<comment type="caution">
    <text evidence="6">The sequence shown here is derived from an EMBL/GenBank/DDBJ whole genome shotgun (WGS) entry which is preliminary data.</text>
</comment>
<dbReference type="GO" id="GO:0008360">
    <property type="term" value="P:regulation of cell shape"/>
    <property type="evidence" value="ECO:0007669"/>
    <property type="project" value="UniProtKB-KW"/>
</dbReference>
<dbReference type="EMBL" id="AEPE02000005">
    <property type="protein sequence ID" value="EFZ36576.1"/>
    <property type="molecule type" value="Genomic_DNA"/>
</dbReference>
<dbReference type="InterPro" id="IPR042175">
    <property type="entry name" value="Cell/Rod_MreC_2"/>
</dbReference>
<accession>E7RQN8</accession>
<dbReference type="eggNOG" id="COG1792">
    <property type="taxonomic scope" value="Bacteria"/>
</dbReference>
<evidence type="ECO:0000313" key="7">
    <source>
        <dbReference type="Proteomes" id="UP000005580"/>
    </source>
</evidence>
<name>E7RQN8_9BACT</name>
<dbReference type="InterPro" id="IPR042177">
    <property type="entry name" value="Cell/Rod_1"/>
</dbReference>
<organism evidence="6 7">
    <name type="scientific">Hoylesella oralis ATCC 33269</name>
    <dbReference type="NCBI Taxonomy" id="873533"/>
    <lineage>
        <taxon>Bacteria</taxon>
        <taxon>Pseudomonadati</taxon>
        <taxon>Bacteroidota</taxon>
        <taxon>Bacteroidia</taxon>
        <taxon>Bacteroidales</taxon>
        <taxon>Prevotellaceae</taxon>
        <taxon>Hoylesella</taxon>
    </lineage>
</organism>
<comment type="similarity">
    <text evidence="1">Belongs to the MreC family.</text>
</comment>
<dbReference type="Pfam" id="PF04085">
    <property type="entry name" value="MreC"/>
    <property type="match status" value="1"/>
</dbReference>
<feature type="domain" description="Rod shape-determining protein MreC beta-barrel core" evidence="5">
    <location>
        <begin position="118"/>
        <end position="265"/>
    </location>
</feature>
<sequence>MRNLLAFLAKYNHWFVFIVLEVASLVLLFRYNSYQGSVWFSSANVVAGKVYEWDSQIEALFSLSSVNQELTQRNLYLERQVNMLSEKLLAITKDSAEFRTDRTDVKAFQGYRLIDAKVISNTLRDKDNLITIDKGAADGVKKDMGVACGTGVVGIVYLVSTHYSVIIPVLNSQSNISCTIKDRGYFGYLHWTGGSSERAFVDDIPRHAHFKLYDQIVTSGYSSVFPPGILVGKIMHVYNSADGLSYRLNIELSTNFGRLRDVCVIDNTEMQERIDLLRAAQDSIKAKEN</sequence>
<evidence type="ECO:0000313" key="6">
    <source>
        <dbReference type="EMBL" id="EFZ36576.1"/>
    </source>
</evidence>
<dbReference type="InterPro" id="IPR007221">
    <property type="entry name" value="MreC"/>
</dbReference>
<dbReference type="STRING" id="28134.SAMN05444288_2069"/>
<dbReference type="PANTHER" id="PTHR34138">
    <property type="entry name" value="CELL SHAPE-DETERMINING PROTEIN MREC"/>
    <property type="match status" value="1"/>
</dbReference>
<dbReference type="AlphaFoldDB" id="E7RQN8"/>
<evidence type="ECO:0000256" key="4">
    <source>
        <dbReference type="ARBA" id="ARBA00032089"/>
    </source>
</evidence>
<protein>
    <recommendedName>
        <fullName evidence="2">Cell shape-determining protein MreC</fullName>
    </recommendedName>
    <alternativeName>
        <fullName evidence="4">Cell shape protein MreC</fullName>
    </alternativeName>
</protein>
<dbReference type="PANTHER" id="PTHR34138:SF1">
    <property type="entry name" value="CELL SHAPE-DETERMINING PROTEIN MREC"/>
    <property type="match status" value="1"/>
</dbReference>
<evidence type="ECO:0000256" key="3">
    <source>
        <dbReference type="ARBA" id="ARBA00022960"/>
    </source>
</evidence>
<dbReference type="GO" id="GO:0005886">
    <property type="term" value="C:plasma membrane"/>
    <property type="evidence" value="ECO:0007669"/>
    <property type="project" value="TreeGrafter"/>
</dbReference>
<dbReference type="HOGENOM" id="CLU_042663_5_1_10"/>